<gene>
    <name evidence="11" type="ORF">FNA67_17205</name>
</gene>
<keyword evidence="5" id="KW-0406">Ion transport</keyword>
<feature type="transmembrane region" description="Helical" evidence="10">
    <location>
        <begin position="200"/>
        <end position="224"/>
    </location>
</feature>
<evidence type="ECO:0000256" key="9">
    <source>
        <dbReference type="ARBA" id="ARBA00023303"/>
    </source>
</evidence>
<dbReference type="SUPFAM" id="SSF81340">
    <property type="entry name" value="Clc chloride channel"/>
    <property type="match status" value="1"/>
</dbReference>
<keyword evidence="3 10" id="KW-0812">Transmembrane</keyword>
<protein>
    <submittedName>
        <fullName evidence="11">Chloride channel protein</fullName>
    </submittedName>
</protein>
<feature type="transmembrane region" description="Helical" evidence="10">
    <location>
        <begin position="313"/>
        <end position="337"/>
    </location>
</feature>
<dbReference type="OrthoDB" id="9814803at2"/>
<dbReference type="EMBL" id="CP041690">
    <property type="protein sequence ID" value="QEE21813.1"/>
    <property type="molecule type" value="Genomic_DNA"/>
</dbReference>
<name>A0A5B9DRN7_9HYPH</name>
<reference evidence="11 12" key="1">
    <citation type="journal article" date="2015" name="Int. J. Syst. Evol. Microbiol.">
        <title>Youhaiella tibetensis gen. nov., sp. nov., isolated from subsurface sediment.</title>
        <authorList>
            <person name="Wang Y.X."/>
            <person name="Huang F.Q."/>
            <person name="Nogi Y."/>
            <person name="Pang S.J."/>
            <person name="Wang P.K."/>
            <person name="Lv J."/>
        </authorList>
    </citation>
    <scope>NUCLEOTIDE SEQUENCE [LARGE SCALE GENOMIC DNA]</scope>
    <source>
        <strain evidence="12">fig4</strain>
    </source>
</reference>
<dbReference type="AlphaFoldDB" id="A0A5B9DRN7"/>
<dbReference type="InterPro" id="IPR046342">
    <property type="entry name" value="CBS_dom_sf"/>
</dbReference>
<organism evidence="11 12">
    <name type="scientific">Paradevosia tibetensis</name>
    <dbReference type="NCBI Taxonomy" id="1447062"/>
    <lineage>
        <taxon>Bacteria</taxon>
        <taxon>Pseudomonadati</taxon>
        <taxon>Pseudomonadota</taxon>
        <taxon>Alphaproteobacteria</taxon>
        <taxon>Hyphomicrobiales</taxon>
        <taxon>Devosiaceae</taxon>
        <taxon>Paradevosia</taxon>
    </lineage>
</organism>
<evidence type="ECO:0000313" key="11">
    <source>
        <dbReference type="EMBL" id="QEE21813.1"/>
    </source>
</evidence>
<feature type="transmembrane region" description="Helical" evidence="10">
    <location>
        <begin position="405"/>
        <end position="430"/>
    </location>
</feature>
<evidence type="ECO:0000256" key="2">
    <source>
        <dbReference type="ARBA" id="ARBA00022448"/>
    </source>
</evidence>
<evidence type="ECO:0000256" key="7">
    <source>
        <dbReference type="ARBA" id="ARBA00023173"/>
    </source>
</evidence>
<evidence type="ECO:0000256" key="5">
    <source>
        <dbReference type="ARBA" id="ARBA00023065"/>
    </source>
</evidence>
<evidence type="ECO:0000256" key="6">
    <source>
        <dbReference type="ARBA" id="ARBA00023136"/>
    </source>
</evidence>
<evidence type="ECO:0000256" key="8">
    <source>
        <dbReference type="ARBA" id="ARBA00023214"/>
    </source>
</evidence>
<proteinExistence type="predicted"/>
<comment type="subcellular location">
    <subcellularLocation>
        <location evidence="1">Membrane</location>
        <topology evidence="1">Multi-pass membrane protein</topology>
    </subcellularLocation>
</comment>
<evidence type="ECO:0000256" key="1">
    <source>
        <dbReference type="ARBA" id="ARBA00004141"/>
    </source>
</evidence>
<dbReference type="Gene3D" id="1.10.3080.10">
    <property type="entry name" value="Clc chloride channel"/>
    <property type="match status" value="1"/>
</dbReference>
<dbReference type="SUPFAM" id="SSF54631">
    <property type="entry name" value="CBS-domain pair"/>
    <property type="match status" value="1"/>
</dbReference>
<keyword evidence="6 10" id="KW-0472">Membrane</keyword>
<dbReference type="PANTHER" id="PTHR43427">
    <property type="entry name" value="CHLORIDE CHANNEL PROTEIN CLC-E"/>
    <property type="match status" value="1"/>
</dbReference>
<evidence type="ECO:0000256" key="4">
    <source>
        <dbReference type="ARBA" id="ARBA00022989"/>
    </source>
</evidence>
<keyword evidence="2" id="KW-0813">Transport</keyword>
<keyword evidence="7" id="KW-0869">Chloride channel</keyword>
<dbReference type="GO" id="GO:0005254">
    <property type="term" value="F:chloride channel activity"/>
    <property type="evidence" value="ECO:0007669"/>
    <property type="project" value="UniProtKB-KW"/>
</dbReference>
<dbReference type="KEGG" id="yti:FNA67_17205"/>
<dbReference type="Proteomes" id="UP000321062">
    <property type="component" value="Chromosome"/>
</dbReference>
<keyword evidence="8" id="KW-0868">Chloride</keyword>
<keyword evidence="12" id="KW-1185">Reference proteome</keyword>
<evidence type="ECO:0000256" key="3">
    <source>
        <dbReference type="ARBA" id="ARBA00022692"/>
    </source>
</evidence>
<keyword evidence="4 10" id="KW-1133">Transmembrane helix</keyword>
<feature type="transmembrane region" description="Helical" evidence="10">
    <location>
        <begin position="100"/>
        <end position="124"/>
    </location>
</feature>
<accession>A0A5B9DRN7</accession>
<dbReference type="GO" id="GO:0034707">
    <property type="term" value="C:chloride channel complex"/>
    <property type="evidence" value="ECO:0007669"/>
    <property type="project" value="UniProtKB-KW"/>
</dbReference>
<feature type="transmembrane region" description="Helical" evidence="10">
    <location>
        <begin position="436"/>
        <end position="453"/>
    </location>
</feature>
<feature type="transmembrane region" description="Helical" evidence="10">
    <location>
        <begin position="273"/>
        <end position="293"/>
    </location>
</feature>
<feature type="transmembrane region" description="Helical" evidence="10">
    <location>
        <begin position="373"/>
        <end position="393"/>
    </location>
</feature>
<dbReference type="InterPro" id="IPR050368">
    <property type="entry name" value="ClC-type_chloride_channel"/>
</dbReference>
<dbReference type="Pfam" id="PF00654">
    <property type="entry name" value="Voltage_CLC"/>
    <property type="match status" value="1"/>
</dbReference>
<sequence length="620" mass="65105">MGRSRLPNVACTRWSETEYQPLGAIKGHSEALDVNKLQQRILPRLRKLISGRLRNVFIVVLGACVGVAAGLVVTAIGWLVNALHHLLFNLPSDSRLSAQAVLQSPWLALVPAVGGALLAISIILSRRFRARPPVDPIEANAIHGGQMSFRESLIVTGQIIISSGFGASVGLEAGYTQMASVLGSKAAAFLRLRRNEIRTLVGCGAAGAIAAAFNTPITGAFYAFELIIGVYSVALLAPVIAASLAATFTARALSAFQTPIEVGGINPLASADIPAFLALGIVGGALAVGIMLLVTQVERGFSWLRCPQPLRPIIGGAAVGALALITPAVLSSGHGALQVHFIQAADVSAIALLFVLKVAASSLSLGAGFRGGLFFASLFLGALFGRLFAIGIATSGLAPGIDPVISSLVGMASLAVGIVGGPLTMTFLVLETTGDLAISAAVLVASAFSSIFVRETFGYSFSTWRLHLRGETIRAPHDVGRLRNLTVGKMMRADVKTVPEDTTIEAFRQKYPLGSTERVIATDRKGRYAGIVLVAEAYGATEGEAEAGNTIARLLKYKDRFLLPGLNVADAAAMFEKASSEELAVVDNLGNRQVIGLLTEAYLLRRYTSELDKGWKDLTG</sequence>
<evidence type="ECO:0000256" key="10">
    <source>
        <dbReference type="SAM" id="Phobius"/>
    </source>
</evidence>
<dbReference type="PRINTS" id="PR00762">
    <property type="entry name" value="CLCHANNEL"/>
</dbReference>
<dbReference type="Gene3D" id="3.10.580.10">
    <property type="entry name" value="CBS-domain"/>
    <property type="match status" value="1"/>
</dbReference>
<feature type="transmembrane region" description="Helical" evidence="10">
    <location>
        <begin position="56"/>
        <end position="80"/>
    </location>
</feature>
<feature type="transmembrane region" description="Helical" evidence="10">
    <location>
        <begin position="349"/>
        <end position="367"/>
    </location>
</feature>
<dbReference type="InterPro" id="IPR014743">
    <property type="entry name" value="Cl-channel_core"/>
</dbReference>
<evidence type="ECO:0000313" key="12">
    <source>
        <dbReference type="Proteomes" id="UP000321062"/>
    </source>
</evidence>
<dbReference type="PANTHER" id="PTHR43427:SF6">
    <property type="entry name" value="CHLORIDE CHANNEL PROTEIN CLC-E"/>
    <property type="match status" value="1"/>
</dbReference>
<keyword evidence="9" id="KW-0407">Ion channel</keyword>
<dbReference type="InterPro" id="IPR001807">
    <property type="entry name" value="ClC"/>
</dbReference>
<feature type="transmembrane region" description="Helical" evidence="10">
    <location>
        <begin position="230"/>
        <end position="253"/>
    </location>
</feature>
<dbReference type="CDD" id="cd00400">
    <property type="entry name" value="Voltage_gated_ClC"/>
    <property type="match status" value="1"/>
</dbReference>